<evidence type="ECO:0000256" key="5">
    <source>
        <dbReference type="ARBA" id="ARBA00023242"/>
    </source>
</evidence>
<sequence>MSSEMAFHKYSATSNRNNSNDDSVVADESTPKTQLSLPTRKPVSLSSKDRHTKVNGRGRRVRMPALCAARIFQLTRELGHRSDGETIEWLLRQAEPSIIAATGSGTTPAAHEISCASGPITTSPPSESCQLHPGGVGSGVVAGMYALAAPPPSYRLDLCQPMRFQYSTVGRSGYQHMPFTALLLQPAAAEVEEEQQQQDEVGEEEEEDRRNQE</sequence>
<feature type="domain" description="TCP" evidence="7">
    <location>
        <begin position="47"/>
        <end position="101"/>
    </location>
</feature>
<feature type="region of interest" description="Disordered" evidence="6">
    <location>
        <begin position="1"/>
        <end position="57"/>
    </location>
</feature>
<keyword evidence="9" id="KW-1185">Reference proteome</keyword>
<keyword evidence="4" id="KW-0804">Transcription</keyword>
<organism evidence="8 9">
    <name type="scientific">Hibiscus trionum</name>
    <name type="common">Flower of an hour</name>
    <dbReference type="NCBI Taxonomy" id="183268"/>
    <lineage>
        <taxon>Eukaryota</taxon>
        <taxon>Viridiplantae</taxon>
        <taxon>Streptophyta</taxon>
        <taxon>Embryophyta</taxon>
        <taxon>Tracheophyta</taxon>
        <taxon>Spermatophyta</taxon>
        <taxon>Magnoliopsida</taxon>
        <taxon>eudicotyledons</taxon>
        <taxon>Gunneridae</taxon>
        <taxon>Pentapetalae</taxon>
        <taxon>rosids</taxon>
        <taxon>malvids</taxon>
        <taxon>Malvales</taxon>
        <taxon>Malvaceae</taxon>
        <taxon>Malvoideae</taxon>
        <taxon>Hibiscus</taxon>
    </lineage>
</organism>
<dbReference type="GO" id="GO:0043565">
    <property type="term" value="F:sequence-specific DNA binding"/>
    <property type="evidence" value="ECO:0007669"/>
    <property type="project" value="TreeGrafter"/>
</dbReference>
<reference evidence="8" key="1">
    <citation type="submission" date="2023-05" db="EMBL/GenBank/DDBJ databases">
        <title>Genome and transcriptome analyses reveal genes involved in the formation of fine ridges on petal epidermal cells in Hibiscus trionum.</title>
        <authorList>
            <person name="Koshimizu S."/>
            <person name="Masuda S."/>
            <person name="Ishii T."/>
            <person name="Shirasu K."/>
            <person name="Hoshino A."/>
            <person name="Arita M."/>
        </authorList>
    </citation>
    <scope>NUCLEOTIDE SEQUENCE</scope>
    <source>
        <strain evidence="8">Hamamatsu line</strain>
    </source>
</reference>
<name>A0A9W7MDU4_HIBTR</name>
<dbReference type="GO" id="GO:0005634">
    <property type="term" value="C:nucleus"/>
    <property type="evidence" value="ECO:0007669"/>
    <property type="project" value="UniProtKB-SubCell"/>
</dbReference>
<dbReference type="Proteomes" id="UP001165190">
    <property type="component" value="Unassembled WGS sequence"/>
</dbReference>
<dbReference type="OrthoDB" id="1911901at2759"/>
<keyword evidence="2" id="KW-0805">Transcription regulation</keyword>
<feature type="compositionally biased region" description="Acidic residues" evidence="6">
    <location>
        <begin position="190"/>
        <end position="207"/>
    </location>
</feature>
<dbReference type="PROSITE" id="PS51369">
    <property type="entry name" value="TCP"/>
    <property type="match status" value="1"/>
</dbReference>
<evidence type="ECO:0000256" key="1">
    <source>
        <dbReference type="ARBA" id="ARBA00004123"/>
    </source>
</evidence>
<dbReference type="InterPro" id="IPR017887">
    <property type="entry name" value="TF_TCP_subgr"/>
</dbReference>
<gene>
    <name evidence="8" type="ORF">HRI_003328200</name>
</gene>
<feature type="compositionally biased region" description="Low complexity" evidence="6">
    <location>
        <begin position="11"/>
        <end position="27"/>
    </location>
</feature>
<accession>A0A9W7MDU4</accession>
<protein>
    <recommendedName>
        <fullName evidence="7">TCP domain-containing protein</fullName>
    </recommendedName>
</protein>
<dbReference type="InterPro" id="IPR005333">
    <property type="entry name" value="Transcription_factor_TCP"/>
</dbReference>
<evidence type="ECO:0000256" key="6">
    <source>
        <dbReference type="SAM" id="MobiDB-lite"/>
    </source>
</evidence>
<evidence type="ECO:0000313" key="9">
    <source>
        <dbReference type="Proteomes" id="UP001165190"/>
    </source>
</evidence>
<dbReference type="Pfam" id="PF03634">
    <property type="entry name" value="TCP"/>
    <property type="match status" value="1"/>
</dbReference>
<dbReference type="AlphaFoldDB" id="A0A9W7MDU4"/>
<evidence type="ECO:0000256" key="2">
    <source>
        <dbReference type="ARBA" id="ARBA00023015"/>
    </source>
</evidence>
<dbReference type="PANTHER" id="PTHR31072">
    <property type="entry name" value="TRANSCRIPTION FACTOR TCP4-RELATED"/>
    <property type="match status" value="1"/>
</dbReference>
<keyword evidence="5" id="KW-0539">Nucleus</keyword>
<evidence type="ECO:0000259" key="7">
    <source>
        <dbReference type="PROSITE" id="PS51369"/>
    </source>
</evidence>
<evidence type="ECO:0000256" key="4">
    <source>
        <dbReference type="ARBA" id="ARBA00023163"/>
    </source>
</evidence>
<comment type="caution">
    <text evidence="8">The sequence shown here is derived from an EMBL/GenBank/DDBJ whole genome shotgun (WGS) entry which is preliminary data.</text>
</comment>
<dbReference type="EMBL" id="BSYR01000028">
    <property type="protein sequence ID" value="GMI96589.1"/>
    <property type="molecule type" value="Genomic_DNA"/>
</dbReference>
<feature type="region of interest" description="Disordered" evidence="6">
    <location>
        <begin position="186"/>
        <end position="213"/>
    </location>
</feature>
<proteinExistence type="predicted"/>
<dbReference type="PANTHER" id="PTHR31072:SF91">
    <property type="entry name" value="TRANSCRIPTION FACTOR TCP6"/>
    <property type="match status" value="1"/>
</dbReference>
<keyword evidence="3" id="KW-0238">DNA-binding</keyword>
<evidence type="ECO:0000313" key="8">
    <source>
        <dbReference type="EMBL" id="GMI96589.1"/>
    </source>
</evidence>
<comment type="subcellular location">
    <subcellularLocation>
        <location evidence="1">Nucleus</location>
    </subcellularLocation>
</comment>
<dbReference type="GO" id="GO:0003700">
    <property type="term" value="F:DNA-binding transcription factor activity"/>
    <property type="evidence" value="ECO:0007669"/>
    <property type="project" value="InterPro"/>
</dbReference>
<evidence type="ECO:0000256" key="3">
    <source>
        <dbReference type="ARBA" id="ARBA00023125"/>
    </source>
</evidence>